<reference evidence="11" key="2">
    <citation type="journal article" date="2023" name="Science">
        <title>Genomic signatures of disease resistance in endangered staghorn corals.</title>
        <authorList>
            <person name="Vollmer S.V."/>
            <person name="Selwyn J.D."/>
            <person name="Despard B.A."/>
            <person name="Roesel C.L."/>
        </authorList>
    </citation>
    <scope>NUCLEOTIDE SEQUENCE</scope>
    <source>
        <strain evidence="11">K2</strain>
    </source>
</reference>
<evidence type="ECO:0000313" key="11">
    <source>
        <dbReference type="EMBL" id="KAK2566903.1"/>
    </source>
</evidence>
<comment type="similarity">
    <text evidence="2 9">Belongs to the sulfotransferase 2 family.</text>
</comment>
<evidence type="ECO:0000313" key="12">
    <source>
        <dbReference type="Proteomes" id="UP001249851"/>
    </source>
</evidence>
<dbReference type="GO" id="GO:0000139">
    <property type="term" value="C:Golgi membrane"/>
    <property type="evidence" value="ECO:0007669"/>
    <property type="project" value="UniProtKB-SubCell"/>
</dbReference>
<evidence type="ECO:0000256" key="6">
    <source>
        <dbReference type="ARBA" id="ARBA00023034"/>
    </source>
</evidence>
<evidence type="ECO:0000256" key="7">
    <source>
        <dbReference type="ARBA" id="ARBA00023136"/>
    </source>
</evidence>
<evidence type="ECO:0000256" key="8">
    <source>
        <dbReference type="ARBA" id="ARBA00023180"/>
    </source>
</evidence>
<reference evidence="11" key="1">
    <citation type="journal article" date="2023" name="G3 (Bethesda)">
        <title>Whole genome assembly and annotation of the endangered Caribbean coral Acropora cervicornis.</title>
        <authorList>
            <person name="Selwyn J.D."/>
            <person name="Vollmer S.V."/>
        </authorList>
    </citation>
    <scope>NUCLEOTIDE SEQUENCE</scope>
    <source>
        <strain evidence="11">K2</strain>
    </source>
</reference>
<dbReference type="GO" id="GO:0008146">
    <property type="term" value="F:sulfotransferase activity"/>
    <property type="evidence" value="ECO:0007669"/>
    <property type="project" value="InterPro"/>
</dbReference>
<keyword evidence="7 9" id="KW-0472">Membrane</keyword>
<dbReference type="Pfam" id="PF03567">
    <property type="entry name" value="Sulfotransfer_2"/>
    <property type="match status" value="1"/>
</dbReference>
<dbReference type="PANTHER" id="PTHR12137">
    <property type="entry name" value="CARBOHYDRATE SULFOTRANSFERASE"/>
    <property type="match status" value="1"/>
</dbReference>
<dbReference type="EMBL" id="JARQWQ010000015">
    <property type="protein sequence ID" value="KAK2566903.1"/>
    <property type="molecule type" value="Genomic_DNA"/>
</dbReference>
<dbReference type="EC" id="2.8.2.-" evidence="9"/>
<proteinExistence type="inferred from homology"/>
<gene>
    <name evidence="11" type="ORF">P5673_008663</name>
</gene>
<evidence type="ECO:0000256" key="1">
    <source>
        <dbReference type="ARBA" id="ARBA00004323"/>
    </source>
</evidence>
<keyword evidence="4 9" id="KW-0812">Transmembrane</keyword>
<accession>A0AAD9QT49</accession>
<feature type="compositionally biased region" description="Polar residues" evidence="10">
    <location>
        <begin position="54"/>
        <end position="92"/>
    </location>
</feature>
<evidence type="ECO:0000256" key="4">
    <source>
        <dbReference type="ARBA" id="ARBA00022692"/>
    </source>
</evidence>
<keyword evidence="6 9" id="KW-0333">Golgi apparatus</keyword>
<keyword evidence="5 9" id="KW-1133">Transmembrane helix</keyword>
<feature type="region of interest" description="Disordered" evidence="10">
    <location>
        <begin position="48"/>
        <end position="96"/>
    </location>
</feature>
<dbReference type="InterPro" id="IPR005331">
    <property type="entry name" value="Sulfotransferase"/>
</dbReference>
<dbReference type="PANTHER" id="PTHR12137:SF54">
    <property type="entry name" value="CARBOHYDRATE SULFOTRANSFERASE"/>
    <property type="match status" value="1"/>
</dbReference>
<evidence type="ECO:0000256" key="10">
    <source>
        <dbReference type="SAM" id="MobiDB-lite"/>
    </source>
</evidence>
<dbReference type="Proteomes" id="UP001249851">
    <property type="component" value="Unassembled WGS sequence"/>
</dbReference>
<keyword evidence="9" id="KW-0119">Carbohydrate metabolism</keyword>
<dbReference type="GO" id="GO:0016051">
    <property type="term" value="P:carbohydrate biosynthetic process"/>
    <property type="evidence" value="ECO:0007669"/>
    <property type="project" value="InterPro"/>
</dbReference>
<evidence type="ECO:0000256" key="3">
    <source>
        <dbReference type="ARBA" id="ARBA00022679"/>
    </source>
</evidence>
<keyword evidence="9" id="KW-0735">Signal-anchor</keyword>
<evidence type="ECO:0000256" key="9">
    <source>
        <dbReference type="RuleBase" id="RU364020"/>
    </source>
</evidence>
<comment type="subcellular location">
    <subcellularLocation>
        <location evidence="1 9">Golgi apparatus membrane</location>
        <topology evidence="1 9">Single-pass type II membrane protein</topology>
    </subcellularLocation>
</comment>
<protein>
    <recommendedName>
        <fullName evidence="9">Carbohydrate sulfotransferase</fullName>
        <ecNumber evidence="9">2.8.2.-</ecNumber>
    </recommendedName>
</protein>
<comment type="caution">
    <text evidence="11">The sequence shown here is derived from an EMBL/GenBank/DDBJ whole genome shotgun (WGS) entry which is preliminary data.</text>
</comment>
<keyword evidence="12" id="KW-1185">Reference proteome</keyword>
<sequence>MHTLQQTVLKFSAVVFLLMVYLLAVTFKGAVRRHNIVETSLHREETPLQLKNVPLQQESTSARLENGPRKQQNLRPQQRSYAAQQQENQTSYLPPLEQRQRVRQDHLNNYCFSHNIQNTAGNVERGKLRFLMVNDKYKTVYCFIPKVACTQWHTVFLALNNRTNVTDPEIIHNRANYRFLYHYSDQEVKVRLQTYFKFLFVRDPFERLLSAYENKFTTRDPLALKYFQYYSNAIIQNFKKIDPSATNEMNFKKFIYYVSTIGFNNEPHWTTYDALCHPCDISYDFIGHFSDMVEEAPYILRRTGMDKVVKFPPFRTHNTTSKMLVNYASIPKEKIAHLTKIFEKDYEMFKYPFPRLLSDLQPE</sequence>
<keyword evidence="8 9" id="KW-0325">Glycoprotein</keyword>
<keyword evidence="3 9" id="KW-0808">Transferase</keyword>
<evidence type="ECO:0000256" key="2">
    <source>
        <dbReference type="ARBA" id="ARBA00006339"/>
    </source>
</evidence>
<name>A0AAD9QT49_ACRCE</name>
<evidence type="ECO:0000256" key="5">
    <source>
        <dbReference type="ARBA" id="ARBA00022989"/>
    </source>
</evidence>
<dbReference type="AlphaFoldDB" id="A0AAD9QT49"/>
<organism evidence="11 12">
    <name type="scientific">Acropora cervicornis</name>
    <name type="common">Staghorn coral</name>
    <dbReference type="NCBI Taxonomy" id="6130"/>
    <lineage>
        <taxon>Eukaryota</taxon>
        <taxon>Metazoa</taxon>
        <taxon>Cnidaria</taxon>
        <taxon>Anthozoa</taxon>
        <taxon>Hexacorallia</taxon>
        <taxon>Scleractinia</taxon>
        <taxon>Astrocoeniina</taxon>
        <taxon>Acroporidae</taxon>
        <taxon>Acropora</taxon>
    </lineage>
</organism>
<feature type="transmembrane region" description="Helical" evidence="9">
    <location>
        <begin position="7"/>
        <end position="27"/>
    </location>
</feature>
<dbReference type="InterPro" id="IPR018011">
    <property type="entry name" value="Carb_sulfotrans_8-10"/>
</dbReference>